<feature type="compositionally biased region" description="Pro residues" evidence="4">
    <location>
        <begin position="211"/>
        <end position="222"/>
    </location>
</feature>
<dbReference type="AlphaFoldDB" id="A0A420YI35"/>
<dbReference type="PANTHER" id="PTHR34997">
    <property type="entry name" value="AM15"/>
    <property type="match status" value="1"/>
</dbReference>
<evidence type="ECO:0000313" key="7">
    <source>
        <dbReference type="Proteomes" id="UP000275385"/>
    </source>
</evidence>
<evidence type="ECO:0000256" key="1">
    <source>
        <dbReference type="ARBA" id="ARBA00022669"/>
    </source>
</evidence>
<proteinExistence type="inferred from homology"/>
<dbReference type="EMBL" id="QVQW01000008">
    <property type="protein sequence ID" value="RKU47569.1"/>
    <property type="molecule type" value="Genomic_DNA"/>
</dbReference>
<gene>
    <name evidence="6" type="ORF">DL546_007056</name>
</gene>
<comment type="similarity">
    <text evidence="3">Belongs to the secreted LysM effector family.</text>
</comment>
<dbReference type="OrthoDB" id="5985073at2759"/>
<dbReference type="Gene3D" id="3.10.350.10">
    <property type="entry name" value="LysM domain"/>
    <property type="match status" value="3"/>
</dbReference>
<sequence length="230" mass="24837">MPMANGTTNDCSIYLDPPVLLNVTAGTTSTECSDVAAAYGVTVGNLQEWNPSLGNSSSCSLSVKSRYCVLRFVNAALNVTSACIQREVAAPGYDCDQFAGSWGIETEQFIAWNPAVGPGCANYKLGAQYCVAVYGFRQPGLVANCNKFAMPNTTSWINRPCEIMETTFGLQHARFVAWNPAVKDNCAGIYPLYEYCVSIPNFKPTYTTPATQPPPTGRPPTVVPIESFSR</sequence>
<evidence type="ECO:0000259" key="5">
    <source>
        <dbReference type="PROSITE" id="PS51782"/>
    </source>
</evidence>
<dbReference type="InterPro" id="IPR052210">
    <property type="entry name" value="LysM1-like"/>
</dbReference>
<keyword evidence="1" id="KW-0147">Chitin-binding</keyword>
<organism evidence="6 7">
    <name type="scientific">Coniochaeta pulveracea</name>
    <dbReference type="NCBI Taxonomy" id="177199"/>
    <lineage>
        <taxon>Eukaryota</taxon>
        <taxon>Fungi</taxon>
        <taxon>Dikarya</taxon>
        <taxon>Ascomycota</taxon>
        <taxon>Pezizomycotina</taxon>
        <taxon>Sordariomycetes</taxon>
        <taxon>Sordariomycetidae</taxon>
        <taxon>Coniochaetales</taxon>
        <taxon>Coniochaetaceae</taxon>
        <taxon>Coniochaeta</taxon>
    </lineage>
</organism>
<dbReference type="PANTHER" id="PTHR34997:SF1">
    <property type="entry name" value="PEPTIDOGLYCAN-BINDING LYSIN DOMAIN"/>
    <property type="match status" value="1"/>
</dbReference>
<dbReference type="InterPro" id="IPR018392">
    <property type="entry name" value="LysM"/>
</dbReference>
<evidence type="ECO:0000256" key="2">
    <source>
        <dbReference type="ARBA" id="ARBA00023026"/>
    </source>
</evidence>
<dbReference type="PROSITE" id="PS51782">
    <property type="entry name" value="LYSM"/>
    <property type="match status" value="1"/>
</dbReference>
<dbReference type="STRING" id="177199.A0A420YI35"/>
<accession>A0A420YI35</accession>
<feature type="domain" description="LysM" evidence="5">
    <location>
        <begin position="85"/>
        <end position="131"/>
    </location>
</feature>
<dbReference type="CDD" id="cd00118">
    <property type="entry name" value="LysM"/>
    <property type="match status" value="1"/>
</dbReference>
<feature type="region of interest" description="Disordered" evidence="4">
    <location>
        <begin position="207"/>
        <end position="230"/>
    </location>
</feature>
<evidence type="ECO:0000313" key="6">
    <source>
        <dbReference type="EMBL" id="RKU47569.1"/>
    </source>
</evidence>
<dbReference type="InterPro" id="IPR036779">
    <property type="entry name" value="LysM_dom_sf"/>
</dbReference>
<dbReference type="GO" id="GO:0008061">
    <property type="term" value="F:chitin binding"/>
    <property type="evidence" value="ECO:0007669"/>
    <property type="project" value="UniProtKB-KW"/>
</dbReference>
<evidence type="ECO:0000256" key="3">
    <source>
        <dbReference type="ARBA" id="ARBA00044955"/>
    </source>
</evidence>
<keyword evidence="2" id="KW-0843">Virulence</keyword>
<keyword evidence="7" id="KW-1185">Reference proteome</keyword>
<protein>
    <recommendedName>
        <fullName evidence="5">LysM domain-containing protein</fullName>
    </recommendedName>
</protein>
<comment type="caution">
    <text evidence="6">The sequence shown here is derived from an EMBL/GenBank/DDBJ whole genome shotgun (WGS) entry which is preliminary data.</text>
</comment>
<name>A0A420YI35_9PEZI</name>
<dbReference type="Proteomes" id="UP000275385">
    <property type="component" value="Unassembled WGS sequence"/>
</dbReference>
<reference evidence="6 7" key="1">
    <citation type="submission" date="2018-08" db="EMBL/GenBank/DDBJ databases">
        <title>Draft genome of the lignicolous fungus Coniochaeta pulveracea.</title>
        <authorList>
            <person name="Borstlap C.J."/>
            <person name="De Witt R.N."/>
            <person name="Botha A."/>
            <person name="Volschenk H."/>
        </authorList>
    </citation>
    <scope>NUCLEOTIDE SEQUENCE [LARGE SCALE GENOMIC DNA]</scope>
    <source>
        <strain evidence="6 7">CAB683</strain>
    </source>
</reference>
<evidence type="ECO:0000256" key="4">
    <source>
        <dbReference type="SAM" id="MobiDB-lite"/>
    </source>
</evidence>